<dbReference type="Proteomes" id="UP000823674">
    <property type="component" value="Chromosome A08"/>
</dbReference>
<feature type="compositionally biased region" description="Polar residues" evidence="1">
    <location>
        <begin position="51"/>
        <end position="64"/>
    </location>
</feature>
<name>A0ABQ7LTY4_BRACM</name>
<accession>A0ABQ7LTY4</accession>
<keyword evidence="3" id="KW-1185">Reference proteome</keyword>
<gene>
    <name evidence="2" type="primary">A08g506240.1_BraROA</name>
    <name evidence="2" type="ORF">IGI04_030606</name>
</gene>
<sequence length="64" mass="7052">MQANRKRPCKTTASTAVNTKMRIANALASPRKRVAAKISTRHGDNNKQPESKVSSNQHLGHQKT</sequence>
<protein>
    <submittedName>
        <fullName evidence="2">Uncharacterized protein</fullName>
    </submittedName>
</protein>
<proteinExistence type="predicted"/>
<feature type="region of interest" description="Disordered" evidence="1">
    <location>
        <begin position="28"/>
        <end position="64"/>
    </location>
</feature>
<evidence type="ECO:0000256" key="1">
    <source>
        <dbReference type="SAM" id="MobiDB-lite"/>
    </source>
</evidence>
<feature type="compositionally biased region" description="Basic and acidic residues" evidence="1">
    <location>
        <begin position="41"/>
        <end position="50"/>
    </location>
</feature>
<evidence type="ECO:0000313" key="2">
    <source>
        <dbReference type="EMBL" id="KAG5389065.1"/>
    </source>
</evidence>
<dbReference type="EMBL" id="JADBGQ010000007">
    <property type="protein sequence ID" value="KAG5389065.1"/>
    <property type="molecule type" value="Genomic_DNA"/>
</dbReference>
<evidence type="ECO:0000313" key="3">
    <source>
        <dbReference type="Proteomes" id="UP000823674"/>
    </source>
</evidence>
<comment type="caution">
    <text evidence="2">The sequence shown here is derived from an EMBL/GenBank/DDBJ whole genome shotgun (WGS) entry which is preliminary data.</text>
</comment>
<organism evidence="2 3">
    <name type="scientific">Brassica rapa subsp. trilocularis</name>
    <dbReference type="NCBI Taxonomy" id="1813537"/>
    <lineage>
        <taxon>Eukaryota</taxon>
        <taxon>Viridiplantae</taxon>
        <taxon>Streptophyta</taxon>
        <taxon>Embryophyta</taxon>
        <taxon>Tracheophyta</taxon>
        <taxon>Spermatophyta</taxon>
        <taxon>Magnoliopsida</taxon>
        <taxon>eudicotyledons</taxon>
        <taxon>Gunneridae</taxon>
        <taxon>Pentapetalae</taxon>
        <taxon>rosids</taxon>
        <taxon>malvids</taxon>
        <taxon>Brassicales</taxon>
        <taxon>Brassicaceae</taxon>
        <taxon>Brassiceae</taxon>
        <taxon>Brassica</taxon>
    </lineage>
</organism>
<reference evidence="2 3" key="1">
    <citation type="submission" date="2021-03" db="EMBL/GenBank/DDBJ databases">
        <authorList>
            <person name="King G.J."/>
            <person name="Bancroft I."/>
            <person name="Baten A."/>
            <person name="Bloomfield J."/>
            <person name="Borpatragohain P."/>
            <person name="He Z."/>
            <person name="Irish N."/>
            <person name="Irwin J."/>
            <person name="Liu K."/>
            <person name="Mauleon R.P."/>
            <person name="Moore J."/>
            <person name="Morris R."/>
            <person name="Ostergaard L."/>
            <person name="Wang B."/>
            <person name="Wells R."/>
        </authorList>
    </citation>
    <scope>NUCLEOTIDE SEQUENCE [LARGE SCALE GENOMIC DNA]</scope>
    <source>
        <strain evidence="2">R-o-18</strain>
        <tissue evidence="2">Leaf</tissue>
    </source>
</reference>